<dbReference type="Proteomes" id="UP000178908">
    <property type="component" value="Unassembled WGS sequence"/>
</dbReference>
<protein>
    <recommendedName>
        <fullName evidence="1">Helix-turn-helix domain-containing protein</fullName>
    </recommendedName>
</protein>
<proteinExistence type="predicted"/>
<reference evidence="2 3" key="1">
    <citation type="journal article" date="2016" name="Nat. Commun.">
        <title>Thousands of microbial genomes shed light on interconnected biogeochemical processes in an aquifer system.</title>
        <authorList>
            <person name="Anantharaman K."/>
            <person name="Brown C.T."/>
            <person name="Hug L.A."/>
            <person name="Sharon I."/>
            <person name="Castelle C.J."/>
            <person name="Probst A.J."/>
            <person name="Thomas B.C."/>
            <person name="Singh A."/>
            <person name="Wilkins M.J."/>
            <person name="Karaoz U."/>
            <person name="Brodie E.L."/>
            <person name="Williams K.H."/>
            <person name="Hubbard S.S."/>
            <person name="Banfield J.F."/>
        </authorList>
    </citation>
    <scope>NUCLEOTIDE SEQUENCE [LARGE SCALE GENOMIC DNA]</scope>
</reference>
<evidence type="ECO:0000313" key="3">
    <source>
        <dbReference type="Proteomes" id="UP000178908"/>
    </source>
</evidence>
<dbReference type="GO" id="GO:0003677">
    <property type="term" value="F:DNA binding"/>
    <property type="evidence" value="ECO:0007669"/>
    <property type="project" value="InterPro"/>
</dbReference>
<gene>
    <name evidence="2" type="ORF">A3C61_00365</name>
</gene>
<name>A0A1F8FA30_9BACT</name>
<organism evidence="2 3">
    <name type="scientific">Candidatus Yanofskybacteria bacterium RIFCSPHIGHO2_02_FULL_39_10</name>
    <dbReference type="NCBI Taxonomy" id="1802674"/>
    <lineage>
        <taxon>Bacteria</taxon>
        <taxon>Candidatus Yanofskyibacteriota</taxon>
    </lineage>
</organism>
<evidence type="ECO:0000313" key="2">
    <source>
        <dbReference type="EMBL" id="OGN09997.1"/>
    </source>
</evidence>
<dbReference type="NCBIfam" id="TIGR01764">
    <property type="entry name" value="excise"/>
    <property type="match status" value="1"/>
</dbReference>
<dbReference type="InterPro" id="IPR010093">
    <property type="entry name" value="SinI_DNA-bd"/>
</dbReference>
<dbReference type="EMBL" id="MGJO01000006">
    <property type="protein sequence ID" value="OGN09997.1"/>
    <property type="molecule type" value="Genomic_DNA"/>
</dbReference>
<feature type="domain" description="Helix-turn-helix" evidence="1">
    <location>
        <begin position="10"/>
        <end position="53"/>
    </location>
</feature>
<dbReference type="InterPro" id="IPR041657">
    <property type="entry name" value="HTH_17"/>
</dbReference>
<dbReference type="AlphaFoldDB" id="A0A1F8FA30"/>
<comment type="caution">
    <text evidence="2">The sequence shown here is derived from an EMBL/GenBank/DDBJ whole genome shotgun (WGS) entry which is preliminary data.</text>
</comment>
<evidence type="ECO:0000259" key="1">
    <source>
        <dbReference type="Pfam" id="PF12728"/>
    </source>
</evidence>
<sequence>MAEINPNEIYTTNETKSLLKISESTIKRLLKRGLIRANKVGGQYRITGKELLRIISPDAERKAVRTYQKFKNKFKEKIKKW</sequence>
<accession>A0A1F8FA30</accession>
<dbReference type="Pfam" id="PF12728">
    <property type="entry name" value="HTH_17"/>
    <property type="match status" value="1"/>
</dbReference>